<evidence type="ECO:0000259" key="3">
    <source>
        <dbReference type="Pfam" id="PF00561"/>
    </source>
</evidence>
<dbReference type="SUPFAM" id="SSF53474">
    <property type="entry name" value="alpha/beta-Hydrolases"/>
    <property type="match status" value="1"/>
</dbReference>
<keyword evidence="5" id="KW-1185">Reference proteome</keyword>
<evidence type="ECO:0000256" key="2">
    <source>
        <dbReference type="SAM" id="SignalP"/>
    </source>
</evidence>
<dbReference type="GO" id="GO:0016787">
    <property type="term" value="F:hydrolase activity"/>
    <property type="evidence" value="ECO:0007669"/>
    <property type="project" value="UniProtKB-KW"/>
</dbReference>
<protein>
    <submittedName>
        <fullName evidence="4">Alpha/beta fold hydrolase</fullName>
    </submittedName>
</protein>
<dbReference type="EMBL" id="CP060394">
    <property type="protein sequence ID" value="QNI31298.1"/>
    <property type="molecule type" value="Genomic_DNA"/>
</dbReference>
<dbReference type="InterPro" id="IPR029058">
    <property type="entry name" value="AB_hydrolase_fold"/>
</dbReference>
<dbReference type="InterPro" id="IPR050266">
    <property type="entry name" value="AB_hydrolase_sf"/>
</dbReference>
<feature type="signal peptide" evidence="2">
    <location>
        <begin position="1"/>
        <end position="17"/>
    </location>
</feature>
<proteinExistence type="predicted"/>
<evidence type="ECO:0000313" key="5">
    <source>
        <dbReference type="Proteomes" id="UP000515312"/>
    </source>
</evidence>
<name>A0A7G8BFH8_9BACT</name>
<accession>A0A7G8BFH8</accession>
<dbReference type="GO" id="GO:0016020">
    <property type="term" value="C:membrane"/>
    <property type="evidence" value="ECO:0007669"/>
    <property type="project" value="TreeGrafter"/>
</dbReference>
<dbReference type="KEGG" id="adin:H7849_19720"/>
<gene>
    <name evidence="4" type="ORF">H7849_19720</name>
</gene>
<keyword evidence="1 4" id="KW-0378">Hydrolase</keyword>
<sequence length="224" mass="23904">MSALRSLPLAFILTMLAAAQQTISFPTKDGGQVCGDLYGQGDRAVVLAHGGQFNKESWKEQAQVLATKGFRILAIDFRGFGCSTGPGQADFFTAPFPNDVLAAVTYLKAHGAKTVSVIGGSFGGAAAGDASIMGAPGEIDRIVFLGAAPNLSAEKLKSRALYILAREDRSGDGLRLPGIRAQYEKTPQPKELIILDGSAHAQFLFQTDQNDRVMREIERFLSTP</sequence>
<evidence type="ECO:0000313" key="4">
    <source>
        <dbReference type="EMBL" id="QNI31298.1"/>
    </source>
</evidence>
<keyword evidence="2" id="KW-0732">Signal</keyword>
<dbReference type="RefSeq" id="WP_186741824.1">
    <property type="nucleotide sequence ID" value="NZ_CP060394.1"/>
</dbReference>
<feature type="chain" id="PRO_5028913235" evidence="2">
    <location>
        <begin position="18"/>
        <end position="224"/>
    </location>
</feature>
<dbReference type="PANTHER" id="PTHR43798">
    <property type="entry name" value="MONOACYLGLYCEROL LIPASE"/>
    <property type="match status" value="1"/>
</dbReference>
<dbReference type="InterPro" id="IPR000073">
    <property type="entry name" value="AB_hydrolase_1"/>
</dbReference>
<dbReference type="Pfam" id="PF00561">
    <property type="entry name" value="Abhydrolase_1"/>
    <property type="match status" value="1"/>
</dbReference>
<dbReference type="PANTHER" id="PTHR43798:SF31">
    <property type="entry name" value="AB HYDROLASE SUPERFAMILY PROTEIN YCLE"/>
    <property type="match status" value="1"/>
</dbReference>
<dbReference type="Gene3D" id="3.40.50.1820">
    <property type="entry name" value="alpha/beta hydrolase"/>
    <property type="match status" value="1"/>
</dbReference>
<dbReference type="AlphaFoldDB" id="A0A7G8BFH8"/>
<evidence type="ECO:0000256" key="1">
    <source>
        <dbReference type="ARBA" id="ARBA00022801"/>
    </source>
</evidence>
<feature type="domain" description="AB hydrolase-1" evidence="3">
    <location>
        <begin position="44"/>
        <end position="180"/>
    </location>
</feature>
<organism evidence="4 5">
    <name type="scientific">Alloacidobacterium dinghuense</name>
    <dbReference type="NCBI Taxonomy" id="2763107"/>
    <lineage>
        <taxon>Bacteria</taxon>
        <taxon>Pseudomonadati</taxon>
        <taxon>Acidobacteriota</taxon>
        <taxon>Terriglobia</taxon>
        <taxon>Terriglobales</taxon>
        <taxon>Acidobacteriaceae</taxon>
        <taxon>Alloacidobacterium</taxon>
    </lineage>
</organism>
<reference evidence="4 5" key="1">
    <citation type="submission" date="2020-08" db="EMBL/GenBank/DDBJ databases">
        <title>Edaphobacter telluris sp. nov. and Acidobacterium dinghuensis sp. nov., two acidobacteria isolated from forest soil.</title>
        <authorList>
            <person name="Fu J."/>
            <person name="Qiu L."/>
        </authorList>
    </citation>
    <scope>NUCLEOTIDE SEQUENCE [LARGE SCALE GENOMIC DNA]</scope>
    <source>
        <strain evidence="4">4Y35</strain>
    </source>
</reference>
<dbReference type="Proteomes" id="UP000515312">
    <property type="component" value="Chromosome"/>
</dbReference>